<feature type="domain" description="KAP NTPase" evidence="3">
    <location>
        <begin position="410"/>
        <end position="782"/>
    </location>
</feature>
<dbReference type="PROSITE" id="PS00018">
    <property type="entry name" value="EF_HAND_1"/>
    <property type="match status" value="1"/>
</dbReference>
<name>A0A7W8Z8E1_9ACTN</name>
<dbReference type="PANTHER" id="PTHR22674">
    <property type="entry name" value="NTPASE, KAP FAMILY P-LOOP DOMAIN-CONTAINING 1"/>
    <property type="match status" value="1"/>
</dbReference>
<comment type="caution">
    <text evidence="4">The sequence shown here is derived from an EMBL/GenBank/DDBJ whole genome shotgun (WGS) entry which is preliminary data.</text>
</comment>
<proteinExistence type="predicted"/>
<feature type="region of interest" description="Disordered" evidence="1">
    <location>
        <begin position="1004"/>
        <end position="1024"/>
    </location>
</feature>
<keyword evidence="2" id="KW-0812">Transmembrane</keyword>
<gene>
    <name evidence="4" type="ORF">BJ981_004894</name>
</gene>
<evidence type="ECO:0000256" key="1">
    <source>
        <dbReference type="SAM" id="MobiDB-lite"/>
    </source>
</evidence>
<dbReference type="SUPFAM" id="SSF52540">
    <property type="entry name" value="P-loop containing nucleoside triphosphate hydrolases"/>
    <property type="match status" value="1"/>
</dbReference>
<keyword evidence="2" id="KW-0472">Membrane</keyword>
<protein>
    <recommendedName>
        <fullName evidence="3">KAP NTPase domain-containing protein</fullName>
    </recommendedName>
</protein>
<dbReference type="InterPro" id="IPR052754">
    <property type="entry name" value="NTPase_KAP_P-loop"/>
</dbReference>
<keyword evidence="2" id="KW-1133">Transmembrane helix</keyword>
<feature type="transmembrane region" description="Helical" evidence="2">
    <location>
        <begin position="571"/>
        <end position="595"/>
    </location>
</feature>
<sequence>MTSMIVSTPPAPTIRARKALVFLDREEPRAARRLAHALATEGYAVETAEGDAADHQRVGAFLDAVEPGDLLLVRWSTEAGWGRREFGVLIDGFARRVERSDGAALLLVVDFGWLVAAGPGPPHEDSGRLPVRGEPVAAAAALTTSATMDPGGRPGRPVPLTAILADGVLSGEADLDHDGTISVGDLFRYAQERCAALGGDRRPFLLTYGEGERVGVASPRRAARDLGAAFGPALARLAALGDTVPPASAAELVNRVYDVHLGADARRLLRRSALLPGDEPLTPEIATLLLDDHPPPTVAGSGDAPSGLAGSRDDEPSAGVGAGAAGPLRAGRSASEVVEELLGWGLLGAESGPVGPEVRHAVAGRLEPGEPAHVSAILRRWRAARRPVRPRTRLTGDRWTLRDRLGHRVHAEAVAAFVRHPDTRPPLTIGIKGPWGAGKTSLMRMIQDVLDPGAAEDRPTGIHLGPEVRGRVTNAEVLARARRPEPDAAARAVPGELPLRPADWRPTVWFNPWMYQNGEQVWAGLAHEIISQVTCRLPRGERERFWLTLNLSRVDREAVRRRAYGLVATRLLPLVLALAATLVLTGASLAAGALLPSAASLLRGTAAAAGAGGPLIVLAAAAVRLARFFRESADTAFRGLVRQPDLLAGEQAGELTPDPGYRARTGFLHLVQTDMRRVLGMVATEERPLVVFVDDLDRCSPGTVAQVIEAINLFLAGEFPNCVFVLAMEPEVVAAHVEAAYRDLAGGLPPVAPGGAERSGLGWRFLEKIVQLPLSVPLMDDDDRVPAYLRSLLDVPAVPPLARPGDGPAAPAERADPELVDRMEAAIRALRPTAEDLDAVARRVQDTIGGRPVSPPRAGLFSRRARIVFAPRPASARRVASAGDALAARVNGRLPPSRAAASPAFPAVSGDAIGGLGPAARLAADRVYDDIYSDENACAAIERVLPALTLTNPRELKRYVNVFRFYSFVTYRRALAGGPRATDDEVAKLAVLAVRWPHLLTLLASEPPPRPSPEPRRAPGRGRTVLERLERAASGRGHREWARALGEAGLAGDAGAGTARWDALRALLSAPPSVSGLARDVL</sequence>
<dbReference type="PANTHER" id="PTHR22674:SF6">
    <property type="entry name" value="NTPASE KAP FAMILY P-LOOP DOMAIN-CONTAINING PROTEIN 1"/>
    <property type="match status" value="1"/>
</dbReference>
<dbReference type="Pfam" id="PF07693">
    <property type="entry name" value="KAP_NTPase"/>
    <property type="match status" value="1"/>
</dbReference>
<evidence type="ECO:0000256" key="2">
    <source>
        <dbReference type="SAM" id="Phobius"/>
    </source>
</evidence>
<dbReference type="AlphaFoldDB" id="A0A7W8Z8E1"/>
<accession>A0A7W8Z8E1</accession>
<feature type="region of interest" description="Disordered" evidence="1">
    <location>
        <begin position="289"/>
        <end position="329"/>
    </location>
</feature>
<dbReference type="Proteomes" id="UP000588112">
    <property type="component" value="Unassembled WGS sequence"/>
</dbReference>
<dbReference type="EMBL" id="JACHBR010000001">
    <property type="protein sequence ID" value="MBB5629195.1"/>
    <property type="molecule type" value="Genomic_DNA"/>
</dbReference>
<evidence type="ECO:0000313" key="4">
    <source>
        <dbReference type="EMBL" id="MBB5629195.1"/>
    </source>
</evidence>
<dbReference type="RefSeq" id="WP_184614109.1">
    <property type="nucleotide sequence ID" value="NZ_BOOS01000001.1"/>
</dbReference>
<evidence type="ECO:0000313" key="5">
    <source>
        <dbReference type="Proteomes" id="UP000588112"/>
    </source>
</evidence>
<organism evidence="4 5">
    <name type="scientific">Sphaerisporangium krabiense</name>
    <dbReference type="NCBI Taxonomy" id="763782"/>
    <lineage>
        <taxon>Bacteria</taxon>
        <taxon>Bacillati</taxon>
        <taxon>Actinomycetota</taxon>
        <taxon>Actinomycetes</taxon>
        <taxon>Streptosporangiales</taxon>
        <taxon>Streptosporangiaceae</taxon>
        <taxon>Sphaerisporangium</taxon>
    </lineage>
</organism>
<keyword evidence="5" id="KW-1185">Reference proteome</keyword>
<dbReference type="InterPro" id="IPR011646">
    <property type="entry name" value="KAP_P-loop"/>
</dbReference>
<dbReference type="InterPro" id="IPR027417">
    <property type="entry name" value="P-loop_NTPase"/>
</dbReference>
<dbReference type="InterPro" id="IPR018247">
    <property type="entry name" value="EF_Hand_1_Ca_BS"/>
</dbReference>
<evidence type="ECO:0000259" key="3">
    <source>
        <dbReference type="Pfam" id="PF07693"/>
    </source>
</evidence>
<reference evidence="4 5" key="1">
    <citation type="submission" date="2020-08" db="EMBL/GenBank/DDBJ databases">
        <title>Sequencing the genomes of 1000 actinobacteria strains.</title>
        <authorList>
            <person name="Klenk H.-P."/>
        </authorList>
    </citation>
    <scope>NUCLEOTIDE SEQUENCE [LARGE SCALE GENOMIC DNA]</scope>
    <source>
        <strain evidence="4 5">DSM 45790</strain>
    </source>
</reference>
<feature type="transmembrane region" description="Helical" evidence="2">
    <location>
        <begin position="601"/>
        <end position="623"/>
    </location>
</feature>